<dbReference type="OrthoDB" id="1682769at2"/>
<accession>A0A518V7H5</accession>
<keyword evidence="2" id="KW-1133">Transmembrane helix</keyword>
<reference evidence="3 4" key="1">
    <citation type="submission" date="2018-11" db="EMBL/GenBank/DDBJ databases">
        <title>Phylogenetic determinants of toxin gene distribution in genomes of Brevibacillus laterosporus.</title>
        <authorList>
            <person name="Glare T.R."/>
            <person name="Durrant A."/>
            <person name="Berry C."/>
            <person name="Palma L."/>
            <person name="Ormskirk M."/>
            <person name="Cox M.O."/>
        </authorList>
    </citation>
    <scope>NUCLEOTIDE SEQUENCE [LARGE SCALE GENOMIC DNA]</scope>
    <source>
        <strain evidence="3 4">1821L</strain>
    </source>
</reference>
<evidence type="ECO:0000313" key="4">
    <source>
        <dbReference type="Proteomes" id="UP000319432"/>
    </source>
</evidence>
<dbReference type="AlphaFoldDB" id="A0A518V7H5"/>
<evidence type="ECO:0000313" key="3">
    <source>
        <dbReference type="EMBL" id="QDX92956.1"/>
    </source>
</evidence>
<keyword evidence="2" id="KW-0812">Transmembrane</keyword>
<keyword evidence="4" id="KW-1185">Reference proteome</keyword>
<keyword evidence="2" id="KW-0472">Membrane</keyword>
<feature type="transmembrane region" description="Helical" evidence="2">
    <location>
        <begin position="5"/>
        <end position="22"/>
    </location>
</feature>
<name>A0A518V7H5_BRELA</name>
<protein>
    <submittedName>
        <fullName evidence="3">Uncharacterized protein</fullName>
    </submittedName>
</protein>
<gene>
    <name evidence="3" type="ORF">EEL30_11945</name>
</gene>
<sequence>MKWKIIVPIAILIIVAIGFFIFNQQRTAVYKNPETVVKQFQQAVEQNQLDIFVQVTTVPTGVKATLTDKNAAGIIASLSKHTETWKTYVNSLTEQAASYQANPSYIPEALEDAAAANSLLVLKKVGNVYKVQVRPVYMQLIGPKGTKLVTGEQGVEITPETQSAQPKQKKSEEVTSEQDNKDTFKVGPFFPGEHFMNGSLPTMLGTVSTEIKFDVSFGRSQQVIVNFPVRDVKVYTNVNKAKLFHNGQALPVTFEKSFTGYDALITNAPKKALEFTIKATTPLGEVSNTGTLGEQDTFIDLPIQISEAGSVEDEISAFFKAYNKAWLQYAKTKTSVDPLVPYLSANGDEKKSYDREVEQFKITPNVLQQVFVGDLLHLEIDFGALEMVDDTHLKILVREVYQDKWKNLSTKQISDHGQDEQCWEYELHKAGDKWQLASTRAESLSRFGLNRDQVKILK</sequence>
<proteinExistence type="predicted"/>
<feature type="region of interest" description="Disordered" evidence="1">
    <location>
        <begin position="154"/>
        <end position="182"/>
    </location>
</feature>
<evidence type="ECO:0000256" key="1">
    <source>
        <dbReference type="SAM" id="MobiDB-lite"/>
    </source>
</evidence>
<dbReference type="EMBL" id="CP033464">
    <property type="protein sequence ID" value="QDX92956.1"/>
    <property type="molecule type" value="Genomic_DNA"/>
</dbReference>
<dbReference type="Proteomes" id="UP000319432">
    <property type="component" value="Chromosome"/>
</dbReference>
<organism evidence="3 4">
    <name type="scientific">Brevibacillus laterosporus</name>
    <name type="common">Bacillus laterosporus</name>
    <dbReference type="NCBI Taxonomy" id="1465"/>
    <lineage>
        <taxon>Bacteria</taxon>
        <taxon>Bacillati</taxon>
        <taxon>Bacillota</taxon>
        <taxon>Bacilli</taxon>
        <taxon>Bacillales</taxon>
        <taxon>Paenibacillaceae</taxon>
        <taxon>Brevibacillus</taxon>
    </lineage>
</organism>
<evidence type="ECO:0000256" key="2">
    <source>
        <dbReference type="SAM" id="Phobius"/>
    </source>
</evidence>
<feature type="compositionally biased region" description="Basic and acidic residues" evidence="1">
    <location>
        <begin position="169"/>
        <end position="182"/>
    </location>
</feature>